<reference evidence="3 4" key="1">
    <citation type="journal article" date="2020" name="Int. J. Syst. Evol. Microbiol.">
        <title>Novel acetic acid bacteria from cider fermentations: Acetobacter conturbans sp. nov. and Acetobacter fallax sp. nov.</title>
        <authorList>
            <person name="Sombolestani A.S."/>
            <person name="Cleenwerck I."/>
            <person name="Cnockaert M."/>
            <person name="Borremans W."/>
            <person name="Wieme A.D."/>
            <person name="De Vuyst L."/>
            <person name="Vandamme P."/>
        </authorList>
    </citation>
    <scope>NUCLEOTIDE SEQUENCE [LARGE SCALE GENOMIC DNA]</scope>
    <source>
        <strain evidence="3 4">LMG 30640</strain>
    </source>
</reference>
<comment type="caution">
    <text evidence="3">The sequence shown here is derived from an EMBL/GenBank/DDBJ whole genome shotgun (WGS) entry which is preliminary data.</text>
</comment>
<feature type="region of interest" description="Disordered" evidence="1">
    <location>
        <begin position="92"/>
        <end position="145"/>
    </location>
</feature>
<proteinExistence type="predicted"/>
<protein>
    <recommendedName>
        <fullName evidence="5">Glycine zipper 2TM domain-containing protein</fullName>
    </recommendedName>
</protein>
<evidence type="ECO:0000313" key="3">
    <source>
        <dbReference type="EMBL" id="NHN84676.1"/>
    </source>
</evidence>
<keyword evidence="4" id="KW-1185">Reference proteome</keyword>
<feature type="chain" id="PRO_5047229256" description="Glycine zipper 2TM domain-containing protein" evidence="2">
    <location>
        <begin position="37"/>
        <end position="145"/>
    </location>
</feature>
<gene>
    <name evidence="3" type="ORF">GOB93_08465</name>
</gene>
<evidence type="ECO:0000256" key="2">
    <source>
        <dbReference type="SAM" id="SignalP"/>
    </source>
</evidence>
<accession>A0ABX0JMH7</accession>
<organism evidence="3 4">
    <name type="scientific">Acetobacter musti</name>
    <dbReference type="NCBI Taxonomy" id="864732"/>
    <lineage>
        <taxon>Bacteria</taxon>
        <taxon>Pseudomonadati</taxon>
        <taxon>Pseudomonadota</taxon>
        <taxon>Alphaproteobacteria</taxon>
        <taxon>Acetobacterales</taxon>
        <taxon>Acetobacteraceae</taxon>
        <taxon>Acetobacter</taxon>
    </lineage>
</organism>
<feature type="signal peptide" evidence="2">
    <location>
        <begin position="1"/>
        <end position="36"/>
    </location>
</feature>
<keyword evidence="2" id="KW-0732">Signal</keyword>
<evidence type="ECO:0000256" key="1">
    <source>
        <dbReference type="SAM" id="MobiDB-lite"/>
    </source>
</evidence>
<evidence type="ECO:0000313" key="4">
    <source>
        <dbReference type="Proteomes" id="UP000635278"/>
    </source>
</evidence>
<evidence type="ECO:0008006" key="5">
    <source>
        <dbReference type="Google" id="ProtNLM"/>
    </source>
</evidence>
<sequence>MVSNWSPTTTIKQDAPMKKLLSATMAVMLTAGSVSAAQAEPGGCVKYGAAGAVGGHVAHHGVLGALGGCVTGMYVRHKYRKEAKAKAALYDQEHPGAKGTWSEKATAYDVEHSTEPGTMTPKPGSTPPAGQTPAAPPPANGNTQM</sequence>
<dbReference type="Proteomes" id="UP000635278">
    <property type="component" value="Unassembled WGS sequence"/>
</dbReference>
<dbReference type="EMBL" id="WOTB01000009">
    <property type="protein sequence ID" value="NHN84676.1"/>
    <property type="molecule type" value="Genomic_DNA"/>
</dbReference>
<name>A0ABX0JMH7_9PROT</name>